<organism evidence="1 2">
    <name type="scientific">Caballeronia sordidicola</name>
    <name type="common">Burkholderia sordidicola</name>
    <dbReference type="NCBI Taxonomy" id="196367"/>
    <lineage>
        <taxon>Bacteria</taxon>
        <taxon>Pseudomonadati</taxon>
        <taxon>Pseudomonadota</taxon>
        <taxon>Betaproteobacteria</taxon>
        <taxon>Burkholderiales</taxon>
        <taxon>Burkholderiaceae</taxon>
        <taxon>Caballeronia</taxon>
    </lineage>
</organism>
<sequence>MPIPAPPMKLTCRSCGCRHVYPQRSDAVVLPGECAACGSEDLERTVAGPLDGAAALAELTLHRLKGG</sequence>
<evidence type="ECO:0000313" key="1">
    <source>
        <dbReference type="EMBL" id="SAL16402.1"/>
    </source>
</evidence>
<evidence type="ECO:0000313" key="2">
    <source>
        <dbReference type="Proteomes" id="UP000054893"/>
    </source>
</evidence>
<reference evidence="1 2" key="1">
    <citation type="submission" date="2016-01" db="EMBL/GenBank/DDBJ databases">
        <authorList>
            <person name="Oliw E.H."/>
        </authorList>
    </citation>
    <scope>NUCLEOTIDE SEQUENCE [LARGE SCALE GENOMIC DNA]</scope>
    <source>
        <strain evidence="1">LMG 22029</strain>
    </source>
</reference>
<gene>
    <name evidence="1" type="ORF">AWB64_00975</name>
</gene>
<protein>
    <submittedName>
        <fullName evidence="1">Uncharacterized protein</fullName>
    </submittedName>
</protein>
<proteinExistence type="predicted"/>
<accession>A0A158F905</accession>
<name>A0A158F905_CABSO</name>
<dbReference type="Proteomes" id="UP000054893">
    <property type="component" value="Unassembled WGS sequence"/>
</dbReference>
<dbReference type="EMBL" id="FCOC02000002">
    <property type="protein sequence ID" value="SAL16402.1"/>
    <property type="molecule type" value="Genomic_DNA"/>
</dbReference>
<dbReference type="AlphaFoldDB" id="A0A158F905"/>